<proteinExistence type="inferred from homology"/>
<dbReference type="EC" id="3.2.1.23" evidence="3"/>
<dbReference type="GO" id="GO:0016787">
    <property type="term" value="F:hydrolase activity"/>
    <property type="evidence" value="ECO:0007669"/>
    <property type="project" value="UniProtKB-KW"/>
</dbReference>
<dbReference type="SUPFAM" id="SSF49303">
    <property type="entry name" value="beta-Galactosidase/glucuronidase domain"/>
    <property type="match status" value="2"/>
</dbReference>
<dbReference type="InterPro" id="IPR036156">
    <property type="entry name" value="Beta-gal/glucu_dom_sf"/>
</dbReference>
<dbReference type="RefSeq" id="WP_259478216.1">
    <property type="nucleotide sequence ID" value="NZ_BAAAQY010000002.1"/>
</dbReference>
<dbReference type="InterPro" id="IPR013783">
    <property type="entry name" value="Ig-like_fold"/>
</dbReference>
<dbReference type="InterPro" id="IPR023230">
    <property type="entry name" value="Glyco_hydro_2_CS"/>
</dbReference>
<dbReference type="SMART" id="SM01038">
    <property type="entry name" value="Bgal_small_N"/>
    <property type="match status" value="1"/>
</dbReference>
<dbReference type="SUPFAM" id="SSF74650">
    <property type="entry name" value="Galactose mutarotase-like"/>
    <property type="match status" value="1"/>
</dbReference>
<dbReference type="InterPro" id="IPR006104">
    <property type="entry name" value="Glyco_hydro_2_N"/>
</dbReference>
<comment type="catalytic activity">
    <reaction evidence="1">
        <text>Hydrolysis of terminal non-reducing beta-D-galactose residues in beta-D-galactosides.</text>
        <dbReference type="EC" id="3.2.1.23"/>
    </reaction>
</comment>
<dbReference type="InterPro" id="IPR006101">
    <property type="entry name" value="Glyco_hydro_2"/>
</dbReference>
<dbReference type="Gene3D" id="3.20.20.80">
    <property type="entry name" value="Glycosidases"/>
    <property type="match status" value="1"/>
</dbReference>
<dbReference type="PANTHER" id="PTHR46323">
    <property type="entry name" value="BETA-GALACTOSIDASE"/>
    <property type="match status" value="1"/>
</dbReference>
<sequence>MTSTTALPALPYYEQFGRRTGGLPPRAQARSDAPELSLDGVWRFRLHHDPDAPVQGVDAPVDDSAESGWGDLAVPAHWQLNGHGAPWYTNRAYPFPVDPPHVPRANPTGDYRVSFTVPAEWTPAQRERVLLRFDGIDSCGRIWLNGHELGVTTGSRLRVEFDVTDALRTDGENELVVRVHQWSAATYLEDQDMWWLSGIFRSVTLLARPAGAIDDHVVHASYDHVSGLGTLRVDAVLSEASGASARVVVPELGIDVPAGEEVRIAVEPWSAESPRLYSGTLSSAGESISLRIGFRTVAIVDGVFEVNGAPVLFRGVNRHDFDPDTGRVVTVESMRRDIVLMKQHNINAVRTSHYPPQAVFLELCDELGLWVIDECDIETHGFFPIDWFHELRGNPPEDPRWEEAMVDRMRRTVHRDKNRPSVIMWSLGNECGSGPNLGSMARAAKEIDSTRPLHYERDWTCEYVDVYSRMYTTQAELDRIGRGQEDPLADPDLDARRRAMPFVLCEYAHSMGNGPGGLADYQEVFEKHPRLAGGFIWEWCDQGIRQVRDDGTEFFAYGGDFGERMHDGNFVADGIVFPDRTPSPALAEVKAVYAPVKLRFSGDGRRLAVTNHHDHVGLDGLRLELVVSRDGEVVSSELVGLGEVAPGSTVELPVGALRAGELVTASVALSSDAAWADAGHEIVLAQYEAPRAMAASASGESGPGMLEARERDGVVTLGAGVFDARMGELRTLGGVPVSSARLDTWRAPIDNDRSFSWDPLEPRWRQIGLDRPEFRVSEVAPGPGGLQVHGRLGFAASDLGYHVSLRWTSTSEDRLDLDVDARPDGAWDVPLARFGLRLGLPAAYSSVDWFGAGPGESYADSDHGVRLGRWQHTVEQLQTPYVFPQENGNRRDVRWATLSGDGVPAIEVAGAPSFEFSARRWTSEDLAAAAHPFDLVAGDTLWVNLDHGQNGLGSGSCGPGVLPAERLLAASISYSVKLRVVR</sequence>
<dbReference type="Pfam" id="PF02929">
    <property type="entry name" value="Bgal_small_N"/>
    <property type="match status" value="1"/>
</dbReference>
<dbReference type="InterPro" id="IPR032312">
    <property type="entry name" value="LacZ_4"/>
</dbReference>
<comment type="caution">
    <text evidence="9">The sequence shown here is derived from an EMBL/GenBank/DDBJ whole genome shotgun (WGS) entry which is preliminary data.</text>
</comment>
<dbReference type="EMBL" id="BAAAQY010000002">
    <property type="protein sequence ID" value="GAA2226762.1"/>
    <property type="molecule type" value="Genomic_DNA"/>
</dbReference>
<dbReference type="Proteomes" id="UP001500929">
    <property type="component" value="Unassembled WGS sequence"/>
</dbReference>
<dbReference type="InterPro" id="IPR017853">
    <property type="entry name" value="GH"/>
</dbReference>
<evidence type="ECO:0000256" key="2">
    <source>
        <dbReference type="ARBA" id="ARBA00007401"/>
    </source>
</evidence>
<dbReference type="Pfam" id="PF16353">
    <property type="entry name" value="LacZ_4"/>
    <property type="match status" value="1"/>
</dbReference>
<dbReference type="InterPro" id="IPR004199">
    <property type="entry name" value="B-gal_small/dom_5"/>
</dbReference>
<evidence type="ECO:0000256" key="7">
    <source>
        <dbReference type="ARBA" id="ARBA00032230"/>
    </source>
</evidence>
<organism evidence="9 10">
    <name type="scientific">Herbiconiux moechotypicola</name>
    <dbReference type="NCBI Taxonomy" id="637393"/>
    <lineage>
        <taxon>Bacteria</taxon>
        <taxon>Bacillati</taxon>
        <taxon>Actinomycetota</taxon>
        <taxon>Actinomycetes</taxon>
        <taxon>Micrococcales</taxon>
        <taxon>Microbacteriaceae</taxon>
        <taxon>Herbiconiux</taxon>
    </lineage>
</organism>
<keyword evidence="6" id="KW-0326">Glycosidase</keyword>
<evidence type="ECO:0000256" key="3">
    <source>
        <dbReference type="ARBA" id="ARBA00012756"/>
    </source>
</evidence>
<accession>A0ABP5Q5Q7</accession>
<dbReference type="Gene3D" id="2.60.120.260">
    <property type="entry name" value="Galactose-binding domain-like"/>
    <property type="match status" value="1"/>
</dbReference>
<dbReference type="Pfam" id="PF02836">
    <property type="entry name" value="Glyco_hydro_2_C"/>
    <property type="match status" value="1"/>
</dbReference>
<evidence type="ECO:0000259" key="8">
    <source>
        <dbReference type="SMART" id="SM01038"/>
    </source>
</evidence>
<dbReference type="Pfam" id="PF02837">
    <property type="entry name" value="Glyco_hydro_2_N"/>
    <property type="match status" value="1"/>
</dbReference>
<keyword evidence="10" id="KW-1185">Reference proteome</keyword>
<evidence type="ECO:0000313" key="10">
    <source>
        <dbReference type="Proteomes" id="UP001500929"/>
    </source>
</evidence>
<feature type="domain" description="Beta galactosidase small chain/" evidence="8">
    <location>
        <begin position="720"/>
        <end position="979"/>
    </location>
</feature>
<dbReference type="InterPro" id="IPR014718">
    <property type="entry name" value="GH-type_carb-bd"/>
</dbReference>
<dbReference type="PANTHER" id="PTHR46323:SF2">
    <property type="entry name" value="BETA-GALACTOSIDASE"/>
    <property type="match status" value="1"/>
</dbReference>
<evidence type="ECO:0000256" key="1">
    <source>
        <dbReference type="ARBA" id="ARBA00001412"/>
    </source>
</evidence>
<dbReference type="InterPro" id="IPR050347">
    <property type="entry name" value="Bact_Beta-galactosidase"/>
</dbReference>
<dbReference type="Gene3D" id="2.70.98.10">
    <property type="match status" value="1"/>
</dbReference>
<evidence type="ECO:0000256" key="6">
    <source>
        <dbReference type="ARBA" id="ARBA00023295"/>
    </source>
</evidence>
<evidence type="ECO:0000313" key="9">
    <source>
        <dbReference type="EMBL" id="GAA2226762.1"/>
    </source>
</evidence>
<evidence type="ECO:0000256" key="4">
    <source>
        <dbReference type="ARBA" id="ARBA00013303"/>
    </source>
</evidence>
<name>A0ABP5Q5Q7_9MICO</name>
<gene>
    <name evidence="9" type="ORF">GCM10009851_08470</name>
</gene>
<dbReference type="Gene3D" id="2.60.40.10">
    <property type="entry name" value="Immunoglobulins"/>
    <property type="match status" value="2"/>
</dbReference>
<dbReference type="InterPro" id="IPR023232">
    <property type="entry name" value="Glyco_hydro_2_AS"/>
</dbReference>
<keyword evidence="5 9" id="KW-0378">Hydrolase</keyword>
<evidence type="ECO:0000256" key="5">
    <source>
        <dbReference type="ARBA" id="ARBA00022801"/>
    </source>
</evidence>
<comment type="similarity">
    <text evidence="2">Belongs to the glycosyl hydrolase 2 family.</text>
</comment>
<dbReference type="PROSITE" id="PS00719">
    <property type="entry name" value="GLYCOSYL_HYDROL_F2_1"/>
    <property type="match status" value="1"/>
</dbReference>
<reference evidence="10" key="1">
    <citation type="journal article" date="2019" name="Int. J. Syst. Evol. Microbiol.">
        <title>The Global Catalogue of Microorganisms (GCM) 10K type strain sequencing project: providing services to taxonomists for standard genome sequencing and annotation.</title>
        <authorList>
            <consortium name="The Broad Institute Genomics Platform"/>
            <consortium name="The Broad Institute Genome Sequencing Center for Infectious Disease"/>
            <person name="Wu L."/>
            <person name="Ma J."/>
        </authorList>
    </citation>
    <scope>NUCLEOTIDE SEQUENCE [LARGE SCALE GENOMIC DNA]</scope>
    <source>
        <strain evidence="10">JCM 16117</strain>
    </source>
</reference>
<dbReference type="SUPFAM" id="SSF49785">
    <property type="entry name" value="Galactose-binding domain-like"/>
    <property type="match status" value="1"/>
</dbReference>
<dbReference type="InterPro" id="IPR011013">
    <property type="entry name" value="Gal_mutarotase_sf_dom"/>
</dbReference>
<dbReference type="PRINTS" id="PR00132">
    <property type="entry name" value="GLHYDRLASE2"/>
</dbReference>
<protein>
    <recommendedName>
        <fullName evidence="4">Beta-galactosidase</fullName>
        <ecNumber evidence="3">3.2.1.23</ecNumber>
    </recommendedName>
    <alternativeName>
        <fullName evidence="7">Lactase</fullName>
    </alternativeName>
</protein>
<dbReference type="SUPFAM" id="SSF51445">
    <property type="entry name" value="(Trans)glycosidases"/>
    <property type="match status" value="1"/>
</dbReference>
<dbReference type="PROSITE" id="PS00608">
    <property type="entry name" value="GLYCOSYL_HYDROL_F2_2"/>
    <property type="match status" value="1"/>
</dbReference>
<dbReference type="InterPro" id="IPR008979">
    <property type="entry name" value="Galactose-bd-like_sf"/>
</dbReference>
<dbReference type="InterPro" id="IPR006103">
    <property type="entry name" value="Glyco_hydro_2_cat"/>
</dbReference>